<dbReference type="RefSeq" id="YP_009125120.1">
    <property type="nucleotide sequence ID" value="NC_026594.1"/>
</dbReference>
<dbReference type="GeneID" id="23680002"/>
<protein>
    <submittedName>
        <fullName evidence="1">Uncharacterized protein</fullName>
    </submittedName>
</protein>
<dbReference type="EMBL" id="LN610577">
    <property type="protein sequence ID" value="CEF89656.1"/>
    <property type="molecule type" value="Genomic_DNA"/>
</dbReference>
<gene>
    <name evidence="1" type="primary">ORF17</name>
</gene>
<organism evidence="1 2">
    <name type="scientific">Pseudomonas phage vB_PaeS_PAO1_Ab18</name>
    <dbReference type="NCBI Taxonomy" id="1548905"/>
    <lineage>
        <taxon>Viruses</taxon>
        <taxon>Duplodnaviria</taxon>
        <taxon>Heunggongvirae</taxon>
        <taxon>Uroviricota</taxon>
        <taxon>Caudoviricetes</taxon>
        <taxon>Mesyanzhinovviridae</taxon>
        <taxon>Bradleyvirinae</taxon>
        <taxon>Abidjanvirus</taxon>
        <taxon>Abidjanvirus Ab18</taxon>
        <taxon>Pseudomonas virus Ab18</taxon>
    </lineage>
</organism>
<evidence type="ECO:0000313" key="1">
    <source>
        <dbReference type="EMBL" id="CEF89656.1"/>
    </source>
</evidence>
<reference evidence="1 2" key="1">
    <citation type="journal article" date="2015" name="PLoS ONE">
        <title>Investigation of a Large Collection of Pseudomonas aeruginosa Bacteriophages Collected from a Single Environmental Source in Abidjan, Cote d'Ivoire.</title>
        <authorList>
            <person name="Essoh C."/>
            <person name="Latino L."/>
            <person name="Midoux C."/>
            <person name="Blouin Y."/>
            <person name="Loukou G."/>
            <person name="Nguetta S.P."/>
            <person name="Lathro S."/>
            <person name="Cablanmian A."/>
            <person name="Kouassi A.K."/>
            <person name="Vergnaud G."/>
            <person name="Pourcel C."/>
        </authorList>
    </citation>
    <scope>NUCLEOTIDE SEQUENCE [LARGE SCALE GENOMIC DNA]</scope>
    <source>
        <strain evidence="1">Ab18</strain>
    </source>
</reference>
<dbReference type="Proteomes" id="UP000030226">
    <property type="component" value="Segment"/>
</dbReference>
<sequence length="184" mass="20963">MRVYRHTNKQRKLLNVHRLAQIVLADGQVARAYEAHTSHRAASINQEDLAAAVVLKATHALLKTGDGNFLCTVEELQKELSKVKLTAHTNRPSRNYWIVPCPEAWRAEVDPQLVSVECCSELEAVTFRPEEPERPYDEIVADGLLPKDFYNPTAARLLSRRPKDLASVKLNLWEGTITIERRKR</sequence>
<keyword evidence="2" id="KW-1185">Reference proteome</keyword>
<accession>A0A0A1IV47</accession>
<dbReference type="KEGG" id="vg:23680002"/>
<evidence type="ECO:0000313" key="2">
    <source>
        <dbReference type="Proteomes" id="UP000030226"/>
    </source>
</evidence>
<proteinExistence type="predicted"/>
<dbReference type="OrthoDB" id="34446at10239"/>
<name>A0A0A1IV47_9CAUD</name>